<dbReference type="PROSITE" id="PS00012">
    <property type="entry name" value="PHOSPHOPANTETHEINE"/>
    <property type="match status" value="1"/>
</dbReference>
<dbReference type="Pfam" id="PF18563">
    <property type="entry name" value="TubC_N"/>
    <property type="match status" value="1"/>
</dbReference>
<dbReference type="Proteomes" id="UP001214441">
    <property type="component" value="Unassembled WGS sequence"/>
</dbReference>
<keyword evidence="5" id="KW-0596">Phosphopantetheine</keyword>
<evidence type="ECO:0000313" key="11">
    <source>
        <dbReference type="Proteomes" id="UP001214441"/>
    </source>
</evidence>
<dbReference type="InterPro" id="IPR020459">
    <property type="entry name" value="AMP-binding"/>
</dbReference>
<dbReference type="SMART" id="SM00823">
    <property type="entry name" value="PKS_PP"/>
    <property type="match status" value="1"/>
</dbReference>
<dbReference type="PRINTS" id="PR00154">
    <property type="entry name" value="AMPBINDING"/>
</dbReference>
<evidence type="ECO:0000313" key="10">
    <source>
        <dbReference type="EMBL" id="MDJ1133699.1"/>
    </source>
</evidence>
<evidence type="ECO:0000256" key="5">
    <source>
        <dbReference type="ARBA" id="ARBA00022450"/>
    </source>
</evidence>
<dbReference type="InterPro" id="IPR001242">
    <property type="entry name" value="Condensation_dom"/>
</dbReference>
<dbReference type="Gene3D" id="3.30.559.30">
    <property type="entry name" value="Nonribosomal peptide synthetase, condensation domain"/>
    <property type="match status" value="1"/>
</dbReference>
<dbReference type="InterPro" id="IPR036736">
    <property type="entry name" value="ACP-like_sf"/>
</dbReference>
<comment type="caution">
    <text evidence="10">The sequence shown here is derived from an EMBL/GenBank/DDBJ whole genome shotgun (WGS) entry which is preliminary data.</text>
</comment>
<dbReference type="InterPro" id="IPR020806">
    <property type="entry name" value="PKS_PP-bd"/>
</dbReference>
<sequence length="1147" mass="125462">MIQDLLGELRLRGIKLRLTDGRLDVVAPNGALTARLKDELRERRDELIAMLRGATAGPAPAALVPRPAERHEPFPLTDIQHAYWVGRGSAVELGGVSTHIYFELEREGLDPDRLETSLRAVIARHDMLRAIILNDGRQRVLAEVPPYELCVADLRGLSPEKQEQEILRSREEMDHQVLRADRWPLFDIRASRIDDELLRLHVSLDTLILDGYSMYLLFQDWRRFYEDPAWSPDPLDVSYRDHVLAEAAEQEGSRYRAAERYWLDRLPGLPPPPALPLAVRPALVGRPEFGHRAGRLPAARWTAVKEFARQFGVTPSSVLLTAYADVLRTWSSEPDFTLDLTLFNRPQTHPQLAELIGDFTSVTLLAVTACPGEAFVERVRRLQGQFLRDLEHSEFSGVRVLRERARREGGGPGASMPVVFTSALVLGNGGEGPSEGIRFFGEERYGITQTPQVWLDHQVTEERGDLLFNWDAVEALFPAGLLDDMFAAYCASLDRLADEAGAWTGPEERSALPAWQRDERRAANDTDTYIPARTLGELVSARARARPDATAVVDEEGAHSYRDVLAAAGRLARRLVELGAARDTLIGVVLDKGVDQIVAVLGVALSGAAYLPLSPDWPAARRHQLLVRGEAGIVVTAPGHRDTLDWPEGVHLVTSADPEVTGAEATPPEVDVRPDDLAYVIFTSGSTGRPKGVMIDHRAAANTLQDMNERFSVGPDDRVLALSALSFDLSVYDVFGALAAGAAVVVPTRGREHDPSHWDDLVRRHGVTVWNSVPALMQVWTDACASAAAEGRGESVNASDLRLVLLSGDWIPVTLPDQVRAQHPGALVVSLGGATEASIWSVHHAIGDVPPEWSRIPYGKPLANQTLHVYDKHFAPCPVWTTGEICIGGAGVARGYWADPELSAAQFVEHPVTGERLYRTGDLGRYLPGGDIDFLGRVDFQVKLNGYRIELGEIEAALRSLPGVGGALAGVETNPATGRRQLVAHLLPGDREETPSSGARDDAAARAGAGVDVAAVRSAVGELLPDYMVPHHFLVIDAVPLSANGKVDRGALPVPWAELAPEEQVAPRDGLESRLMRMWTAALERDDFGVDDNFFELGGDSLHAVRILTMIRRDIGLDEDMEDDLGLLFEFPTIAELAERLSTGTGA</sequence>
<dbReference type="InterPro" id="IPR000873">
    <property type="entry name" value="AMP-dep_synth/lig_dom"/>
</dbReference>
<dbReference type="InterPro" id="IPR041464">
    <property type="entry name" value="TubC_N"/>
</dbReference>
<evidence type="ECO:0000256" key="6">
    <source>
        <dbReference type="ARBA" id="ARBA00022553"/>
    </source>
</evidence>
<dbReference type="PANTHER" id="PTHR45527:SF10">
    <property type="entry name" value="PYOCHELIN SYNTHASE PCHF"/>
    <property type="match status" value="1"/>
</dbReference>
<dbReference type="Gene3D" id="3.30.300.30">
    <property type="match status" value="1"/>
</dbReference>
<dbReference type="Gene3D" id="2.30.38.10">
    <property type="entry name" value="Luciferase, Domain 3"/>
    <property type="match status" value="1"/>
</dbReference>
<dbReference type="InterPro" id="IPR044894">
    <property type="entry name" value="TubC_N_sf"/>
</dbReference>
<dbReference type="Pfam" id="PF00550">
    <property type="entry name" value="PP-binding"/>
    <property type="match status" value="1"/>
</dbReference>
<dbReference type="SUPFAM" id="SSF56801">
    <property type="entry name" value="Acetyl-CoA synthetase-like"/>
    <property type="match status" value="1"/>
</dbReference>
<keyword evidence="6" id="KW-0597">Phosphoprotein</keyword>
<feature type="domain" description="Carrier" evidence="9">
    <location>
        <begin position="1066"/>
        <end position="1145"/>
    </location>
</feature>
<dbReference type="InterPro" id="IPR045851">
    <property type="entry name" value="AMP-bd_C_sf"/>
</dbReference>
<dbReference type="Pfam" id="PF00668">
    <property type="entry name" value="Condensation"/>
    <property type="match status" value="1"/>
</dbReference>
<comment type="cofactor">
    <cofactor evidence="1">
        <name>pantetheine 4'-phosphate</name>
        <dbReference type="ChEBI" id="CHEBI:47942"/>
    </cofactor>
</comment>
<dbReference type="EMBL" id="JANCPR020000015">
    <property type="protein sequence ID" value="MDJ1133699.1"/>
    <property type="molecule type" value="Genomic_DNA"/>
</dbReference>
<accession>A0ABT6ZX98</accession>
<evidence type="ECO:0000256" key="8">
    <source>
        <dbReference type="ARBA" id="ARBA00033440"/>
    </source>
</evidence>
<organism evidence="10 11">
    <name type="scientific">Streptomyces iconiensis</name>
    <dbReference type="NCBI Taxonomy" id="1384038"/>
    <lineage>
        <taxon>Bacteria</taxon>
        <taxon>Bacillati</taxon>
        <taxon>Actinomycetota</taxon>
        <taxon>Actinomycetes</taxon>
        <taxon>Kitasatosporales</taxon>
        <taxon>Streptomycetaceae</taxon>
        <taxon>Streptomyces</taxon>
    </lineage>
</organism>
<comment type="pathway">
    <text evidence="2">Siderophore biosynthesis; mycobactin biosynthesis.</text>
</comment>
<evidence type="ECO:0000256" key="4">
    <source>
        <dbReference type="ARBA" id="ARBA00016743"/>
    </source>
</evidence>
<dbReference type="PANTHER" id="PTHR45527">
    <property type="entry name" value="NONRIBOSOMAL PEPTIDE SYNTHETASE"/>
    <property type="match status" value="1"/>
</dbReference>
<evidence type="ECO:0000256" key="7">
    <source>
        <dbReference type="ARBA" id="ARBA00022598"/>
    </source>
</evidence>
<dbReference type="Pfam" id="PF00501">
    <property type="entry name" value="AMP-binding"/>
    <property type="match status" value="1"/>
</dbReference>
<keyword evidence="11" id="KW-1185">Reference proteome</keyword>
<dbReference type="RefSeq" id="WP_274045289.1">
    <property type="nucleotide sequence ID" value="NZ_JANCPR020000015.1"/>
</dbReference>
<gene>
    <name evidence="10" type="ORF">NMN56_017340</name>
</gene>
<dbReference type="InterPro" id="IPR009081">
    <property type="entry name" value="PP-bd_ACP"/>
</dbReference>
<dbReference type="Gene3D" id="1.10.1200.10">
    <property type="entry name" value="ACP-like"/>
    <property type="match status" value="1"/>
</dbReference>
<dbReference type="InterPro" id="IPR020845">
    <property type="entry name" value="AMP-binding_CS"/>
</dbReference>
<proteinExistence type="inferred from homology"/>
<evidence type="ECO:0000256" key="2">
    <source>
        <dbReference type="ARBA" id="ARBA00005102"/>
    </source>
</evidence>
<dbReference type="Gene3D" id="3.30.559.10">
    <property type="entry name" value="Chloramphenicol acetyltransferase-like domain"/>
    <property type="match status" value="1"/>
</dbReference>
<dbReference type="Gene3D" id="3.40.50.980">
    <property type="match status" value="2"/>
</dbReference>
<evidence type="ECO:0000259" key="9">
    <source>
        <dbReference type="PROSITE" id="PS50075"/>
    </source>
</evidence>
<evidence type="ECO:0000256" key="1">
    <source>
        <dbReference type="ARBA" id="ARBA00001957"/>
    </source>
</evidence>
<dbReference type="SUPFAM" id="SSF47336">
    <property type="entry name" value="ACP-like"/>
    <property type="match status" value="1"/>
</dbReference>
<name>A0ABT6ZX98_9ACTN</name>
<dbReference type="NCBIfam" id="TIGR01733">
    <property type="entry name" value="AA-adenyl-dom"/>
    <property type="match status" value="1"/>
</dbReference>
<dbReference type="InterPro" id="IPR023213">
    <property type="entry name" value="CAT-like_dom_sf"/>
</dbReference>
<dbReference type="PROSITE" id="PS00455">
    <property type="entry name" value="AMP_BINDING"/>
    <property type="match status" value="1"/>
</dbReference>
<dbReference type="InterPro" id="IPR057737">
    <property type="entry name" value="Condensation_MtbB-like"/>
</dbReference>
<dbReference type="CDD" id="cd19535">
    <property type="entry name" value="Cyc_NRPS"/>
    <property type="match status" value="1"/>
</dbReference>
<dbReference type="SUPFAM" id="SSF52777">
    <property type="entry name" value="CoA-dependent acyltransferases"/>
    <property type="match status" value="2"/>
</dbReference>
<comment type="similarity">
    <text evidence="3">Belongs to the ATP-dependent AMP-binding enzyme family. MbtB subfamily.</text>
</comment>
<protein>
    <recommendedName>
        <fullName evidence="4">Phenyloxazoline synthase MbtB</fullName>
    </recommendedName>
    <alternativeName>
        <fullName evidence="8">Mycobactin synthetase protein B</fullName>
    </alternativeName>
</protein>
<dbReference type="InterPro" id="IPR010071">
    <property type="entry name" value="AA_adenyl_dom"/>
</dbReference>
<reference evidence="10 11" key="1">
    <citation type="submission" date="2023-05" db="EMBL/GenBank/DDBJ databases">
        <title>Streptantibioticus silvisoli sp. nov., acidotolerant actinomycetes 1 from pine litter.</title>
        <authorList>
            <person name="Swiecimska M."/>
            <person name="Golinska P."/>
            <person name="Sangal V."/>
            <person name="Wachnowicz B."/>
            <person name="Goodfellow M."/>
        </authorList>
    </citation>
    <scope>NUCLEOTIDE SEQUENCE [LARGE SCALE GENOMIC DNA]</scope>
    <source>
        <strain evidence="10 11">DSM 42109</strain>
    </source>
</reference>
<dbReference type="InterPro" id="IPR006162">
    <property type="entry name" value="Ppantetheine_attach_site"/>
</dbReference>
<dbReference type="Gene3D" id="1.10.10.1830">
    <property type="entry name" value="Non-ribosomal peptide synthase, adenylation domain"/>
    <property type="match status" value="1"/>
</dbReference>
<dbReference type="PROSITE" id="PS50075">
    <property type="entry name" value="CARRIER"/>
    <property type="match status" value="1"/>
</dbReference>
<dbReference type="CDD" id="cd12114">
    <property type="entry name" value="A_NRPS_TlmIV_like"/>
    <property type="match status" value="1"/>
</dbReference>
<keyword evidence="7" id="KW-0436">Ligase</keyword>
<evidence type="ECO:0000256" key="3">
    <source>
        <dbReference type="ARBA" id="ARBA00007380"/>
    </source>
</evidence>